<reference evidence="5" key="1">
    <citation type="submission" date="2025-04" db="UniProtKB">
        <authorList>
            <consortium name="RefSeq"/>
        </authorList>
    </citation>
    <scope>IDENTIFICATION</scope>
    <source>
        <tissue evidence="5">Whole insect</tissue>
    </source>
</reference>
<protein>
    <submittedName>
        <fullName evidence="5">Glycine-rich protein 5-like</fullName>
    </submittedName>
</protein>
<dbReference type="RefSeq" id="XP_028139068.1">
    <property type="nucleotide sequence ID" value="XM_028283267.1"/>
</dbReference>
<name>A0A6P7G1Z3_DIAVI</name>
<keyword evidence="2" id="KW-0732">Signal</keyword>
<feature type="region of interest" description="Disordered" evidence="1">
    <location>
        <begin position="52"/>
        <end position="72"/>
    </location>
</feature>
<evidence type="ECO:0000313" key="5">
    <source>
        <dbReference type="RefSeq" id="XP_028139068.1"/>
    </source>
</evidence>
<dbReference type="EnsemblMetazoa" id="XM_028283267.2">
    <property type="protein sequence ID" value="XP_028139068.1"/>
    <property type="gene ID" value="LOC114333403"/>
</dbReference>
<accession>A0A6P7G1Z3</accession>
<dbReference type="Proteomes" id="UP001652700">
    <property type="component" value="Unplaced"/>
</dbReference>
<evidence type="ECO:0000256" key="2">
    <source>
        <dbReference type="SAM" id="SignalP"/>
    </source>
</evidence>
<dbReference type="InParanoid" id="A0A6P7G1Z3"/>
<reference evidence="3" key="2">
    <citation type="submission" date="2025-05" db="UniProtKB">
        <authorList>
            <consortium name="EnsemblMetazoa"/>
        </authorList>
    </citation>
    <scope>IDENTIFICATION</scope>
</reference>
<feature type="chain" id="PRO_5028312135" evidence="2">
    <location>
        <begin position="17"/>
        <end position="190"/>
    </location>
</feature>
<dbReference type="OrthoDB" id="6782598at2759"/>
<proteinExistence type="predicted"/>
<keyword evidence="4" id="KW-1185">Reference proteome</keyword>
<dbReference type="GeneID" id="114333403"/>
<evidence type="ECO:0000313" key="3">
    <source>
        <dbReference type="EnsemblMetazoa" id="XP_028139068.1"/>
    </source>
</evidence>
<gene>
    <name evidence="5" type="primary">LOC114333403</name>
</gene>
<feature type="compositionally biased region" description="Gly residues" evidence="1">
    <location>
        <begin position="61"/>
        <end position="70"/>
    </location>
</feature>
<feature type="signal peptide" evidence="2">
    <location>
        <begin position="1"/>
        <end position="16"/>
    </location>
</feature>
<organism evidence="5">
    <name type="scientific">Diabrotica virgifera virgifera</name>
    <name type="common">western corn rootworm</name>
    <dbReference type="NCBI Taxonomy" id="50390"/>
    <lineage>
        <taxon>Eukaryota</taxon>
        <taxon>Metazoa</taxon>
        <taxon>Ecdysozoa</taxon>
        <taxon>Arthropoda</taxon>
        <taxon>Hexapoda</taxon>
        <taxon>Insecta</taxon>
        <taxon>Pterygota</taxon>
        <taxon>Neoptera</taxon>
        <taxon>Endopterygota</taxon>
        <taxon>Coleoptera</taxon>
        <taxon>Polyphaga</taxon>
        <taxon>Cucujiformia</taxon>
        <taxon>Chrysomeloidea</taxon>
        <taxon>Chrysomelidae</taxon>
        <taxon>Galerucinae</taxon>
        <taxon>Diabroticina</taxon>
        <taxon>Diabroticites</taxon>
        <taxon>Diabrotica</taxon>
    </lineage>
</organism>
<sequence length="190" mass="18188">MYKYLLFVSLIGLSTCFPGIIDSGHGLSSWNGGGADWQKALASVGIGASLGHSPGLDDGHGQGSPDGSIGGDFHHGVSVVSTGGGNKGAVFDLTNQGDAGHHGAFGGSFVASSKYSAGGHGGDGGSSGGFGGHGGYGVSEGTGFAGHYSDVLGASQPVAGYDGGHLGGGHEALTALQGSIGGGEGLGGYH</sequence>
<evidence type="ECO:0000313" key="4">
    <source>
        <dbReference type="Proteomes" id="UP001652700"/>
    </source>
</evidence>
<dbReference type="AlphaFoldDB" id="A0A6P7G1Z3"/>
<evidence type="ECO:0000256" key="1">
    <source>
        <dbReference type="SAM" id="MobiDB-lite"/>
    </source>
</evidence>
<dbReference type="KEGG" id="dvv:114333403"/>